<accession>A0ABW6P5P4</accession>
<dbReference type="Proteomes" id="UP001601442">
    <property type="component" value="Unassembled WGS sequence"/>
</dbReference>
<sequence length="68" mass="7429">MTVQELIEYLSRYSNDAAVILASDAEGNGFSPLSEASLEYYVANTTYSGELDEYGDDGDLSVVLWPVN</sequence>
<name>A0ABW6P5P4_9NOCA</name>
<gene>
    <name evidence="1" type="ORF">ACFYU5_18830</name>
</gene>
<comment type="caution">
    <text evidence="1">The sequence shown here is derived from an EMBL/GenBank/DDBJ whole genome shotgun (WGS) entry which is preliminary data.</text>
</comment>
<dbReference type="EMBL" id="JBIAMT010000003">
    <property type="protein sequence ID" value="MFF0498468.1"/>
    <property type="molecule type" value="Genomic_DNA"/>
</dbReference>
<proteinExistence type="predicted"/>
<organism evidence="1 2">
    <name type="scientific">Nocardia aobensis</name>
    <dbReference type="NCBI Taxonomy" id="257277"/>
    <lineage>
        <taxon>Bacteria</taxon>
        <taxon>Bacillati</taxon>
        <taxon>Actinomycetota</taxon>
        <taxon>Actinomycetes</taxon>
        <taxon>Mycobacteriales</taxon>
        <taxon>Nocardiaceae</taxon>
        <taxon>Nocardia</taxon>
    </lineage>
</organism>
<evidence type="ECO:0000313" key="2">
    <source>
        <dbReference type="Proteomes" id="UP001601442"/>
    </source>
</evidence>
<dbReference type="RefSeq" id="WP_387395907.1">
    <property type="nucleotide sequence ID" value="NZ_JBIAMT010000003.1"/>
</dbReference>
<evidence type="ECO:0000313" key="1">
    <source>
        <dbReference type="EMBL" id="MFF0498468.1"/>
    </source>
</evidence>
<protein>
    <submittedName>
        <fullName evidence="1">Uncharacterized protein</fullName>
    </submittedName>
</protein>
<reference evidence="1 2" key="1">
    <citation type="submission" date="2024-10" db="EMBL/GenBank/DDBJ databases">
        <title>The Natural Products Discovery Center: Release of the First 8490 Sequenced Strains for Exploring Actinobacteria Biosynthetic Diversity.</title>
        <authorList>
            <person name="Kalkreuter E."/>
            <person name="Kautsar S.A."/>
            <person name="Yang D."/>
            <person name="Bader C.D."/>
            <person name="Teijaro C.N."/>
            <person name="Fluegel L."/>
            <person name="Davis C.M."/>
            <person name="Simpson J.R."/>
            <person name="Lauterbach L."/>
            <person name="Steele A.D."/>
            <person name="Gui C."/>
            <person name="Meng S."/>
            <person name="Li G."/>
            <person name="Viehrig K."/>
            <person name="Ye F."/>
            <person name="Su P."/>
            <person name="Kiefer A.F."/>
            <person name="Nichols A."/>
            <person name="Cepeda A.J."/>
            <person name="Yan W."/>
            <person name="Fan B."/>
            <person name="Jiang Y."/>
            <person name="Adhikari A."/>
            <person name="Zheng C.-J."/>
            <person name="Schuster L."/>
            <person name="Cowan T.M."/>
            <person name="Smanski M.J."/>
            <person name="Chevrette M.G."/>
            <person name="De Carvalho L.P.S."/>
            <person name="Shen B."/>
        </authorList>
    </citation>
    <scope>NUCLEOTIDE SEQUENCE [LARGE SCALE GENOMIC DNA]</scope>
    <source>
        <strain evidence="1 2">NPDC004119</strain>
    </source>
</reference>
<keyword evidence="2" id="KW-1185">Reference proteome</keyword>